<evidence type="ECO:0000313" key="20">
    <source>
        <dbReference type="EMBL" id="CAD7700157.1"/>
    </source>
</evidence>
<evidence type="ECO:0000256" key="11">
    <source>
        <dbReference type="ARBA" id="ARBA00022982"/>
    </source>
</evidence>
<sequence>MHALAGALRRGGSLRGALLAGLGNGASLRISSSAAAQAAPASSSGKPVLMKEFLVYRWDPETPEKPAYKSYKVDVNSCGPMMLDVLFKIKDEQDQSLVFRRSCREGICGSCAMNIDGTNALACLSKVDKSASQATKVAPLPHMYVVKDLVVDMSNFYAQYKAIKPFLQKKSMDSGGQEWFQSREDRVKLDGLYECILCACCSTSCPSYWWNQDKYLGPAVLLQAYRWVVDSRDDATQERLKYLDDAYRVYRCKTIMNCATVCPKGLNPGKAIAKLKQSIHAEKAI</sequence>
<dbReference type="InterPro" id="IPR012675">
    <property type="entry name" value="Beta-grasp_dom_sf"/>
</dbReference>
<dbReference type="PROSITE" id="PS00197">
    <property type="entry name" value="2FE2S_FER_1"/>
    <property type="match status" value="1"/>
</dbReference>
<comment type="pathway">
    <text evidence="3 17">Carbohydrate metabolism; tricarboxylic acid cycle; fumarate from succinate (eukaryal route): step 1/1.</text>
</comment>
<evidence type="ECO:0000256" key="8">
    <source>
        <dbReference type="ARBA" id="ARBA00022532"/>
    </source>
</evidence>
<gene>
    <name evidence="20" type="ORF">OSTQU699_LOCUS5516</name>
</gene>
<evidence type="ECO:0000256" key="2">
    <source>
        <dbReference type="ARBA" id="ARBA00004443"/>
    </source>
</evidence>
<dbReference type="GO" id="GO:0051538">
    <property type="term" value="F:3 iron, 4 sulfur cluster binding"/>
    <property type="evidence" value="ECO:0007669"/>
    <property type="project" value="UniProtKB-KW"/>
</dbReference>
<proteinExistence type="inferred from homology"/>
<dbReference type="GO" id="GO:0051537">
    <property type="term" value="F:2 iron, 2 sulfur cluster binding"/>
    <property type="evidence" value="ECO:0007669"/>
    <property type="project" value="UniProtKB-KW"/>
</dbReference>
<dbReference type="EMBL" id="CAJHUC010001188">
    <property type="protein sequence ID" value="CAD7700157.1"/>
    <property type="molecule type" value="Genomic_DNA"/>
</dbReference>
<dbReference type="InterPro" id="IPR025192">
    <property type="entry name" value="Succ_DH/fum_Rdtase_N"/>
</dbReference>
<dbReference type="GO" id="GO:0051539">
    <property type="term" value="F:4 iron, 4 sulfur cluster binding"/>
    <property type="evidence" value="ECO:0007669"/>
    <property type="project" value="UniProtKB-KW"/>
</dbReference>
<dbReference type="NCBIfam" id="TIGR00384">
    <property type="entry name" value="dhsB"/>
    <property type="match status" value="1"/>
</dbReference>
<dbReference type="OrthoDB" id="1696654at2759"/>
<evidence type="ECO:0000256" key="14">
    <source>
        <dbReference type="ARBA" id="ARBA00023014"/>
    </source>
</evidence>
<evidence type="ECO:0000256" key="7">
    <source>
        <dbReference type="ARBA" id="ARBA00022485"/>
    </source>
</evidence>
<keyword evidence="21" id="KW-1185">Reference proteome</keyword>
<dbReference type="Gene3D" id="3.10.20.30">
    <property type="match status" value="1"/>
</dbReference>
<dbReference type="GO" id="GO:0046872">
    <property type="term" value="F:metal ion binding"/>
    <property type="evidence" value="ECO:0007669"/>
    <property type="project" value="UniProtKB-KW"/>
</dbReference>
<dbReference type="SUPFAM" id="SSF54292">
    <property type="entry name" value="2Fe-2S ferredoxin-like"/>
    <property type="match status" value="1"/>
</dbReference>
<dbReference type="InterPro" id="IPR017896">
    <property type="entry name" value="4Fe4S_Fe-S-bd"/>
</dbReference>
<dbReference type="Proteomes" id="UP000708148">
    <property type="component" value="Unassembled WGS sequence"/>
</dbReference>
<dbReference type="GO" id="GO:0008177">
    <property type="term" value="F:succinate dehydrogenase (quinone) activity"/>
    <property type="evidence" value="ECO:0007669"/>
    <property type="project" value="UniProtKB-EC"/>
</dbReference>
<keyword evidence="11" id="KW-0249">Electron transport</keyword>
<dbReference type="PANTHER" id="PTHR11921:SF29">
    <property type="entry name" value="SUCCINATE DEHYDROGENASE [UBIQUINONE] IRON-SULFUR SUBUNIT, MITOCHONDRIAL"/>
    <property type="match status" value="1"/>
</dbReference>
<dbReference type="PROSITE" id="PS51379">
    <property type="entry name" value="4FE4S_FER_2"/>
    <property type="match status" value="1"/>
</dbReference>
<evidence type="ECO:0000256" key="10">
    <source>
        <dbReference type="ARBA" id="ARBA00022723"/>
    </source>
</evidence>
<dbReference type="InterPro" id="IPR009051">
    <property type="entry name" value="Helical_ferredxn"/>
</dbReference>
<evidence type="ECO:0000313" key="21">
    <source>
        <dbReference type="Proteomes" id="UP000708148"/>
    </source>
</evidence>
<reference evidence="20" key="1">
    <citation type="submission" date="2020-12" db="EMBL/GenBank/DDBJ databases">
        <authorList>
            <person name="Iha C."/>
        </authorList>
    </citation>
    <scope>NUCLEOTIDE SEQUENCE</scope>
</reference>
<keyword evidence="17" id="KW-0999">Mitochondrion inner membrane</keyword>
<evidence type="ECO:0000256" key="1">
    <source>
        <dbReference type="ARBA" id="ARBA00002787"/>
    </source>
</evidence>
<dbReference type="GO" id="GO:0005743">
    <property type="term" value="C:mitochondrial inner membrane"/>
    <property type="evidence" value="ECO:0007669"/>
    <property type="project" value="UniProtKB-SubCell"/>
</dbReference>
<accession>A0A8S1IY41</accession>
<keyword evidence="17" id="KW-0472">Membrane</keyword>
<evidence type="ECO:0000256" key="4">
    <source>
        <dbReference type="ARBA" id="ARBA00009433"/>
    </source>
</evidence>
<dbReference type="EC" id="1.3.5.1" evidence="17"/>
<comment type="catalytic activity">
    <reaction evidence="16">
        <text>a quinone + succinate = fumarate + a quinol</text>
        <dbReference type="Rhea" id="RHEA:40523"/>
        <dbReference type="ChEBI" id="CHEBI:24646"/>
        <dbReference type="ChEBI" id="CHEBI:29806"/>
        <dbReference type="ChEBI" id="CHEBI:30031"/>
        <dbReference type="ChEBI" id="CHEBI:132124"/>
        <dbReference type="EC" id="1.3.5.1"/>
    </reaction>
</comment>
<keyword evidence="6" id="KW-0813">Transport</keyword>
<dbReference type="SUPFAM" id="SSF46548">
    <property type="entry name" value="alpha-helical ferredoxin"/>
    <property type="match status" value="1"/>
</dbReference>
<dbReference type="FunFam" id="3.10.20.30:FF:000007">
    <property type="entry name" value="Succinate dehydrogenase [ubiquinone] iron-sulfur subunit, mitochondrial"/>
    <property type="match status" value="1"/>
</dbReference>
<keyword evidence="12" id="KW-0560">Oxidoreductase</keyword>
<dbReference type="Gene3D" id="1.10.1060.10">
    <property type="entry name" value="Alpha-helical ferredoxin"/>
    <property type="match status" value="1"/>
</dbReference>
<comment type="cofactor">
    <cofactor evidence="17">
        <name>[2Fe-2S] cluster</name>
        <dbReference type="ChEBI" id="CHEBI:190135"/>
    </cofactor>
    <text evidence="17">Binds 1 [2Fe-2S] cluster.</text>
</comment>
<evidence type="ECO:0000256" key="9">
    <source>
        <dbReference type="ARBA" id="ARBA00022714"/>
    </source>
</evidence>
<dbReference type="InterPro" id="IPR036010">
    <property type="entry name" value="2Fe-2S_ferredoxin-like_sf"/>
</dbReference>
<dbReference type="PANTHER" id="PTHR11921">
    <property type="entry name" value="SUCCINATE DEHYDROGENASE IRON-SULFUR PROTEIN"/>
    <property type="match status" value="1"/>
</dbReference>
<dbReference type="GO" id="GO:0009055">
    <property type="term" value="F:electron transfer activity"/>
    <property type="evidence" value="ECO:0007669"/>
    <property type="project" value="InterPro"/>
</dbReference>
<evidence type="ECO:0000256" key="3">
    <source>
        <dbReference type="ARBA" id="ARBA00004788"/>
    </source>
</evidence>
<organism evidence="20 21">
    <name type="scientific">Ostreobium quekettii</name>
    <dbReference type="NCBI Taxonomy" id="121088"/>
    <lineage>
        <taxon>Eukaryota</taxon>
        <taxon>Viridiplantae</taxon>
        <taxon>Chlorophyta</taxon>
        <taxon>core chlorophytes</taxon>
        <taxon>Ulvophyceae</taxon>
        <taxon>TCBD clade</taxon>
        <taxon>Bryopsidales</taxon>
        <taxon>Ostreobineae</taxon>
        <taxon>Ostreobiaceae</taxon>
        <taxon>Ostreobium</taxon>
    </lineage>
</organism>
<dbReference type="PROSITE" id="PS51085">
    <property type="entry name" value="2FE2S_FER_2"/>
    <property type="match status" value="1"/>
</dbReference>
<evidence type="ECO:0000256" key="16">
    <source>
        <dbReference type="ARBA" id="ARBA00049220"/>
    </source>
</evidence>
<name>A0A8S1IY41_9CHLO</name>
<dbReference type="FunFam" id="1.10.1060.10:FF:000001">
    <property type="entry name" value="Succinate dehydrogenase iron-sulfur subunit SdhB"/>
    <property type="match status" value="1"/>
</dbReference>
<comment type="subcellular location">
    <subcellularLocation>
        <location evidence="2 17">Mitochondrion inner membrane</location>
        <topology evidence="2 17">Peripheral membrane protein</topology>
        <orientation evidence="2 17">Matrix side</orientation>
    </subcellularLocation>
</comment>
<dbReference type="InterPro" id="IPR006058">
    <property type="entry name" value="2Fe2S_fd_BS"/>
</dbReference>
<keyword evidence="15 17" id="KW-0003">3Fe-4S</keyword>
<dbReference type="PROSITE" id="PS00198">
    <property type="entry name" value="4FE4S_FER_1"/>
    <property type="match status" value="1"/>
</dbReference>
<keyword evidence="9 17" id="KW-0001">2Fe-2S</keyword>
<keyword evidence="7 17" id="KW-0004">4Fe-4S</keyword>
<feature type="domain" description="4Fe-4S ferredoxin-type" evidence="19">
    <location>
        <begin position="185"/>
        <end position="215"/>
    </location>
</feature>
<dbReference type="InterPro" id="IPR001041">
    <property type="entry name" value="2Fe-2S_ferredoxin-type"/>
</dbReference>
<evidence type="ECO:0000256" key="6">
    <source>
        <dbReference type="ARBA" id="ARBA00022448"/>
    </source>
</evidence>
<comment type="cofactor">
    <cofactor evidence="17">
        <name>[4Fe-4S] cluster</name>
        <dbReference type="ChEBI" id="CHEBI:49883"/>
    </cofactor>
    <text evidence="17">Binds 1 [4Fe-4S] cluster.</text>
</comment>
<feature type="domain" description="2Fe-2S ferredoxin-type" evidence="18">
    <location>
        <begin position="51"/>
        <end position="143"/>
    </location>
</feature>
<evidence type="ECO:0000259" key="18">
    <source>
        <dbReference type="PROSITE" id="PS51085"/>
    </source>
</evidence>
<keyword evidence="13 17" id="KW-0408">Iron</keyword>
<keyword evidence="17" id="KW-0496">Mitochondrion</keyword>
<evidence type="ECO:0000256" key="13">
    <source>
        <dbReference type="ARBA" id="ARBA00023004"/>
    </source>
</evidence>
<comment type="similarity">
    <text evidence="4 17">Belongs to the succinate dehydrogenase/fumarate reductase iron-sulfur protein family.</text>
</comment>
<evidence type="ECO:0000256" key="15">
    <source>
        <dbReference type="ARBA" id="ARBA00023291"/>
    </source>
</evidence>
<dbReference type="Pfam" id="PF13085">
    <property type="entry name" value="Fer2_3"/>
    <property type="match status" value="1"/>
</dbReference>
<evidence type="ECO:0000256" key="12">
    <source>
        <dbReference type="ARBA" id="ARBA00023002"/>
    </source>
</evidence>
<dbReference type="GO" id="GO:0045273">
    <property type="term" value="C:respiratory chain complex II (succinate dehydrogenase)"/>
    <property type="evidence" value="ECO:0007669"/>
    <property type="project" value="UniProtKB-ARBA"/>
</dbReference>
<protein>
    <recommendedName>
        <fullName evidence="17">Succinate dehydrogenase [ubiquinone] iron-sulfur subunit, mitochondrial</fullName>
        <ecNumber evidence="17">1.3.5.1</ecNumber>
    </recommendedName>
</protein>
<comment type="function">
    <text evidence="1 17">Iron-sulfur protein (IP) subunit of succinate dehydrogenase (SDH) that is involved in complex II of the mitochondrial electron transport chain and is responsible for transferring electrons from succinate to ubiquinone (coenzyme Q).</text>
</comment>
<evidence type="ECO:0000256" key="17">
    <source>
        <dbReference type="RuleBase" id="RU361237"/>
    </source>
</evidence>
<dbReference type="GO" id="GO:0022904">
    <property type="term" value="P:respiratory electron transport chain"/>
    <property type="evidence" value="ECO:0007669"/>
    <property type="project" value="TreeGrafter"/>
</dbReference>
<keyword evidence="10 17" id="KW-0479">Metal-binding</keyword>
<dbReference type="NCBIfam" id="NF004616">
    <property type="entry name" value="PRK05950.1"/>
    <property type="match status" value="1"/>
</dbReference>
<dbReference type="AlphaFoldDB" id="A0A8S1IY41"/>
<dbReference type="InterPro" id="IPR050573">
    <property type="entry name" value="SDH/FRD_Iron-Sulfur"/>
</dbReference>
<dbReference type="InterPro" id="IPR004489">
    <property type="entry name" value="Succ_DH/fum_Rdtase_Fe-S"/>
</dbReference>
<evidence type="ECO:0000256" key="5">
    <source>
        <dbReference type="ARBA" id="ARBA00011313"/>
    </source>
</evidence>
<keyword evidence="8" id="KW-0816">Tricarboxylic acid cycle</keyword>
<comment type="caution">
    <text evidence="20">The sequence shown here is derived from an EMBL/GenBank/DDBJ whole genome shotgun (WGS) entry which is preliminary data.</text>
</comment>
<dbReference type="Pfam" id="PF13183">
    <property type="entry name" value="Fer4_8"/>
    <property type="match status" value="1"/>
</dbReference>
<dbReference type="GO" id="GO:0006099">
    <property type="term" value="P:tricarboxylic acid cycle"/>
    <property type="evidence" value="ECO:0007669"/>
    <property type="project" value="UniProtKB-KW"/>
</dbReference>
<comment type="cofactor">
    <cofactor evidence="17">
        <name>[3Fe-4S] cluster</name>
        <dbReference type="ChEBI" id="CHEBI:21137"/>
    </cofactor>
    <text evidence="17">Binds 1 [3Fe-4S] cluster.</text>
</comment>
<comment type="subunit">
    <text evidence="5">Component of complex II composed of eight subunits in plants: four classical SDH subunits SDH1, SDH2, SDH3 and SDH4 (a flavoprotein (FP), an iron-sulfur protein (IP), and a cytochrome b composed of a large and a small subunit.), as well as four subunits unknown in mitochondria from bacteria and heterotrophic eukaryotes.</text>
</comment>
<dbReference type="InterPro" id="IPR017900">
    <property type="entry name" value="4Fe4S_Fe_S_CS"/>
</dbReference>
<keyword evidence="14 17" id="KW-0411">Iron-sulfur</keyword>
<evidence type="ECO:0000259" key="19">
    <source>
        <dbReference type="PROSITE" id="PS51379"/>
    </source>
</evidence>